<evidence type="ECO:0000313" key="2">
    <source>
        <dbReference type="Proteomes" id="UP001145114"/>
    </source>
</evidence>
<gene>
    <name evidence="1" type="primary">COQ10A</name>
    <name evidence="1" type="ORF">EV182_001071</name>
</gene>
<comment type="caution">
    <text evidence="1">The sequence shown here is derived from an EMBL/GenBank/DDBJ whole genome shotgun (WGS) entry which is preliminary data.</text>
</comment>
<dbReference type="Proteomes" id="UP001145114">
    <property type="component" value="Unassembled WGS sequence"/>
</dbReference>
<dbReference type="EMBL" id="JAMZIH010005262">
    <property type="protein sequence ID" value="KAJ1675539.1"/>
    <property type="molecule type" value="Genomic_DNA"/>
</dbReference>
<keyword evidence="2" id="KW-1185">Reference proteome</keyword>
<organism evidence="1 2">
    <name type="scientific">Spiromyces aspiralis</name>
    <dbReference type="NCBI Taxonomy" id="68401"/>
    <lineage>
        <taxon>Eukaryota</taxon>
        <taxon>Fungi</taxon>
        <taxon>Fungi incertae sedis</taxon>
        <taxon>Zoopagomycota</taxon>
        <taxon>Kickxellomycotina</taxon>
        <taxon>Kickxellomycetes</taxon>
        <taxon>Kickxellales</taxon>
        <taxon>Kickxellaceae</taxon>
        <taxon>Spiromyces</taxon>
    </lineage>
</organism>
<reference evidence="1" key="1">
    <citation type="submission" date="2022-06" db="EMBL/GenBank/DDBJ databases">
        <title>Phylogenomic reconstructions and comparative analyses of Kickxellomycotina fungi.</title>
        <authorList>
            <person name="Reynolds N.K."/>
            <person name="Stajich J.E."/>
            <person name="Barry K."/>
            <person name="Grigoriev I.V."/>
            <person name="Crous P."/>
            <person name="Smith M.E."/>
        </authorList>
    </citation>
    <scope>NUCLEOTIDE SEQUENCE</scope>
    <source>
        <strain evidence="1">RSA 2271</strain>
    </source>
</reference>
<protein>
    <submittedName>
        <fullName evidence="1">Coenzyme Q-binding protein coq10a, mitochondrial</fullName>
    </submittedName>
</protein>
<evidence type="ECO:0000313" key="1">
    <source>
        <dbReference type="EMBL" id="KAJ1675539.1"/>
    </source>
</evidence>
<name>A0ACC1HG55_9FUNG</name>
<sequence>MVTIPATWTLGRSLRLAQTALALCRTRTFSPTEISATGTPLSHLLPYLCQQQRWFFKFPAIDSSSGGTKQIFRHTQKVNYTQRELFDIVSDVNEYRRFIPWCKQSTLFPDTVKTTYRAPSIIGGPTDPVKCQRMEAELVVGFQAFEERYTSVVTTEKPWKVTAQAKDGSIFNELKTEWTFRPVTGRTGWTEVSFDIEFEFKSALHAAVSSVVFDSVCQEMVNAFTSRYHQVYGPR</sequence>
<proteinExistence type="predicted"/>
<accession>A0ACC1HG55</accession>